<dbReference type="SFLD" id="SFLDG01168">
    <property type="entry name" value="Ferric_reductase_subgroup_(FRE"/>
    <property type="match status" value="1"/>
</dbReference>
<feature type="transmembrane region" description="Helical" evidence="7">
    <location>
        <begin position="330"/>
        <end position="350"/>
    </location>
</feature>
<evidence type="ECO:0000256" key="6">
    <source>
        <dbReference type="ARBA" id="ARBA00023136"/>
    </source>
</evidence>
<dbReference type="Pfam" id="PF01794">
    <property type="entry name" value="Ferric_reduct"/>
    <property type="match status" value="1"/>
</dbReference>
<gene>
    <name evidence="10" type="ORF">PGQ11_008030</name>
</gene>
<evidence type="ECO:0000259" key="9">
    <source>
        <dbReference type="Pfam" id="PF01794"/>
    </source>
</evidence>
<evidence type="ECO:0000313" key="10">
    <source>
        <dbReference type="EMBL" id="KAK8861795.1"/>
    </source>
</evidence>
<evidence type="ECO:0000256" key="5">
    <source>
        <dbReference type="ARBA" id="ARBA00023065"/>
    </source>
</evidence>
<dbReference type="SUPFAM" id="SSF52343">
    <property type="entry name" value="Ferredoxin reductase-like, C-terminal NADP-linked domain"/>
    <property type="match status" value="1"/>
</dbReference>
<feature type="signal peptide" evidence="8">
    <location>
        <begin position="1"/>
        <end position="19"/>
    </location>
</feature>
<dbReference type="EMBL" id="JAPCWZ010000005">
    <property type="protein sequence ID" value="KAK8861795.1"/>
    <property type="molecule type" value="Genomic_DNA"/>
</dbReference>
<evidence type="ECO:0000256" key="2">
    <source>
        <dbReference type="ARBA" id="ARBA00022448"/>
    </source>
</evidence>
<organism evidence="10 11">
    <name type="scientific">Apiospora arundinis</name>
    <dbReference type="NCBI Taxonomy" id="335852"/>
    <lineage>
        <taxon>Eukaryota</taxon>
        <taxon>Fungi</taxon>
        <taxon>Dikarya</taxon>
        <taxon>Ascomycota</taxon>
        <taxon>Pezizomycotina</taxon>
        <taxon>Sordariomycetes</taxon>
        <taxon>Xylariomycetidae</taxon>
        <taxon>Amphisphaeriales</taxon>
        <taxon>Apiosporaceae</taxon>
        <taxon>Apiospora</taxon>
    </lineage>
</organism>
<dbReference type="PANTHER" id="PTHR32361">
    <property type="entry name" value="FERRIC/CUPRIC REDUCTASE TRANSMEMBRANE COMPONENT"/>
    <property type="match status" value="1"/>
</dbReference>
<feature type="transmembrane region" description="Helical" evidence="7">
    <location>
        <begin position="164"/>
        <end position="182"/>
    </location>
</feature>
<feature type="transmembrane region" description="Helical" evidence="7">
    <location>
        <begin position="233"/>
        <end position="253"/>
    </location>
</feature>
<keyword evidence="4 7" id="KW-1133">Transmembrane helix</keyword>
<name>A0ABR2IEG1_9PEZI</name>
<feature type="domain" description="Ferric oxidoreductase" evidence="9">
    <location>
        <begin position="199"/>
        <end position="319"/>
    </location>
</feature>
<dbReference type="Gene3D" id="3.40.50.80">
    <property type="entry name" value="Nucleotide-binding domain of ferredoxin-NADP reductase (FNR) module"/>
    <property type="match status" value="1"/>
</dbReference>
<dbReference type="InterPro" id="IPR039261">
    <property type="entry name" value="FNR_nucleotide-bd"/>
</dbReference>
<feature type="transmembrane region" description="Helical" evidence="7">
    <location>
        <begin position="303"/>
        <end position="324"/>
    </location>
</feature>
<keyword evidence="11" id="KW-1185">Reference proteome</keyword>
<feature type="transmembrane region" description="Helical" evidence="7">
    <location>
        <begin position="104"/>
        <end position="124"/>
    </location>
</feature>
<keyword evidence="2" id="KW-0813">Transport</keyword>
<reference evidence="10 11" key="1">
    <citation type="journal article" date="2024" name="IMA Fungus">
        <title>Apiospora arundinis, a panoply of carbohydrate-active enzymes and secondary metabolites.</title>
        <authorList>
            <person name="Sorensen T."/>
            <person name="Petersen C."/>
            <person name="Muurmann A.T."/>
            <person name="Christiansen J.V."/>
            <person name="Brundto M.L."/>
            <person name="Overgaard C.K."/>
            <person name="Boysen A.T."/>
            <person name="Wollenberg R.D."/>
            <person name="Larsen T.O."/>
            <person name="Sorensen J.L."/>
            <person name="Nielsen K.L."/>
            <person name="Sondergaard T.E."/>
        </authorList>
    </citation>
    <scope>NUCLEOTIDE SEQUENCE [LARGE SCALE GENOMIC DNA]</scope>
    <source>
        <strain evidence="10 11">AAU 773</strain>
    </source>
</reference>
<keyword evidence="5" id="KW-0406">Ion transport</keyword>
<keyword evidence="8" id="KW-0732">Signal</keyword>
<evidence type="ECO:0000256" key="1">
    <source>
        <dbReference type="ARBA" id="ARBA00004141"/>
    </source>
</evidence>
<evidence type="ECO:0000256" key="7">
    <source>
        <dbReference type="SAM" id="Phobius"/>
    </source>
</evidence>
<dbReference type="SFLD" id="SFLDS00052">
    <property type="entry name" value="Ferric_Reductase_Domain"/>
    <property type="match status" value="1"/>
</dbReference>
<evidence type="ECO:0000256" key="8">
    <source>
        <dbReference type="SAM" id="SignalP"/>
    </source>
</evidence>
<dbReference type="InterPro" id="IPR013130">
    <property type="entry name" value="Fe3_Rdtase_TM_dom"/>
</dbReference>
<dbReference type="Proteomes" id="UP001390339">
    <property type="component" value="Unassembled WGS sequence"/>
</dbReference>
<feature type="transmembrane region" description="Helical" evidence="7">
    <location>
        <begin position="194"/>
        <end position="213"/>
    </location>
</feature>
<evidence type="ECO:0000256" key="4">
    <source>
        <dbReference type="ARBA" id="ARBA00022989"/>
    </source>
</evidence>
<feature type="chain" id="PRO_5045712836" evidence="8">
    <location>
        <begin position="20"/>
        <end position="628"/>
    </location>
</feature>
<comment type="caution">
    <text evidence="10">The sequence shown here is derived from an EMBL/GenBank/DDBJ whole genome shotgun (WGS) entry which is preliminary data.</text>
</comment>
<proteinExistence type="predicted"/>
<dbReference type="PANTHER" id="PTHR32361:SF9">
    <property type="entry name" value="FERRIC REDUCTASE TRANSMEMBRANE COMPONENT 3-RELATED"/>
    <property type="match status" value="1"/>
</dbReference>
<dbReference type="CDD" id="cd06186">
    <property type="entry name" value="NOX_Duox_like_FAD_NADP"/>
    <property type="match status" value="1"/>
</dbReference>
<dbReference type="InterPro" id="IPR051410">
    <property type="entry name" value="Ferric/Cupric_Reductase"/>
</dbReference>
<evidence type="ECO:0000256" key="3">
    <source>
        <dbReference type="ARBA" id="ARBA00022692"/>
    </source>
</evidence>
<protein>
    <submittedName>
        <fullName evidence="10">Ferric reductase like transmembrane component-domain-containing protein</fullName>
    </submittedName>
</protein>
<feature type="transmembrane region" description="Helical" evidence="7">
    <location>
        <begin position="273"/>
        <end position="296"/>
    </location>
</feature>
<comment type="subcellular location">
    <subcellularLocation>
        <location evidence="1">Membrane</location>
        <topology evidence="1">Multi-pass membrane protein</topology>
    </subcellularLocation>
</comment>
<keyword evidence="3 7" id="KW-0812">Transmembrane</keyword>
<evidence type="ECO:0000313" key="11">
    <source>
        <dbReference type="Proteomes" id="UP001390339"/>
    </source>
</evidence>
<accession>A0ABR2IEG1</accession>
<sequence>MIWSNFLLLFSLSGPVTQGSPATGAGHDHHNSDSIVPTRESSLRGAEFSKLNSGLSSLLAYDDVFIPGIQNEPIGPFNPILRRNPESHDDGHLREAKDVAGRHGVILIVTCILLPIATSLLSLVPLPRTLSSRILAHLESPVFGSYHAVPVLGLGFVPTRGQSLSLVYVWGINIALLAAAYPSSASKDELVTLFGYRSGLFSFVNITLAVLYASRNSVLLYLTNWSHATFLLLHRWIAVLAVFEALIHAAIFLHDFRDGIFGPAATEFLLQSIFWRWGLATLVAMWLLIPTASLPIRQRFYEVFLASHVVLSALVLTGCSLHIFDLFGWKWGYLAWIVGALAIWGFDRLVARPYRLIRAGTREAQISVVDCDYLMIEVPGVEAEGYAYLYFPSLSWRFWENHPFSVAAVNYPAESRSPPALPSAAPSPKPIQEKGPVQVQCTEARPGIVFFVRRKGGLTKKLCQHAGDGQGLRTLVESSYGGEMSLFQRRCPSVTCSKYPNLVCLAGGVGITAMLPLIKKERSSSSAETELYWGLRSAPLVEAVAKVVGYNTVPRTGEIRWGRANVFISVGTRFDFKSILEDAVRRMSGGITVSVCGPEEMADEVRSIVTTLGKGGIAVKLHEESFAW</sequence>
<keyword evidence="6 7" id="KW-0472">Membrane</keyword>